<protein>
    <recommendedName>
        <fullName evidence="5">TPX2 (Targeting protein for Xklp2) protein family</fullName>
    </recommendedName>
</protein>
<feature type="compositionally biased region" description="Polar residues" evidence="1">
    <location>
        <begin position="253"/>
        <end position="271"/>
    </location>
</feature>
<feature type="region of interest" description="Disordered" evidence="1">
    <location>
        <begin position="1"/>
        <end position="29"/>
    </location>
</feature>
<dbReference type="EnsemblPlants" id="Zm00001eb145500_T002">
    <property type="protein sequence ID" value="Zm00001eb145500_P002"/>
    <property type="gene ID" value="Zm00001eb145500"/>
</dbReference>
<evidence type="ECO:0000256" key="1">
    <source>
        <dbReference type="SAM" id="MobiDB-lite"/>
    </source>
</evidence>
<feature type="compositionally biased region" description="Polar residues" evidence="1">
    <location>
        <begin position="279"/>
        <end position="289"/>
    </location>
</feature>
<dbReference type="EnsemblPlants" id="Zm00001eb145500_T001">
    <property type="protein sequence ID" value="Zm00001eb145500_P001"/>
    <property type="gene ID" value="Zm00001eb145500"/>
</dbReference>
<organism evidence="2 3">
    <name type="scientific">Zea mays</name>
    <name type="common">Maize</name>
    <dbReference type="NCBI Taxonomy" id="4577"/>
    <lineage>
        <taxon>Eukaryota</taxon>
        <taxon>Viridiplantae</taxon>
        <taxon>Streptophyta</taxon>
        <taxon>Embryophyta</taxon>
        <taxon>Tracheophyta</taxon>
        <taxon>Spermatophyta</taxon>
        <taxon>Magnoliopsida</taxon>
        <taxon>Liliopsida</taxon>
        <taxon>Poales</taxon>
        <taxon>Poaceae</taxon>
        <taxon>PACMAD clade</taxon>
        <taxon>Panicoideae</taxon>
        <taxon>Andropogonodae</taxon>
        <taxon>Andropogoneae</taxon>
        <taxon>Tripsacinae</taxon>
        <taxon>Zea</taxon>
    </lineage>
</organism>
<dbReference type="PANTHER" id="PTHR47286:SF2">
    <property type="entry name" value="F3I6.9 PROTEIN"/>
    <property type="match status" value="1"/>
</dbReference>
<sequence>MATEVKQTYFSWSQGESTERDGPQGVSVSQTLDHGSISFGRFELESLSWEKWSVFTNDRRNEEFGKFNGLVAQKKAYFEEYYKKIRELKASQQQNQQTELILEYSGDGSDSSQTAEEEQGADLETPTGSGAAVDVYVEEVPCETTSEHGLQCYNDQGNENFDTEFSSSNLSSSGGFLQQTDHDVRVPVRGDNSTSKLYAAPQNASSVHDGTRKTYEAARTPRRIIEKDSRLRHSPKIIPKSVKALSQSAMDYTFTSERPGSVKPNTTTSQKAKPVQRPNAASQKMSASTERSKLTGLRRPSSAGERRAFTRDGVLRTDVKTPSKARATVAHPMSEMTTVGNTRKAITPNAARSSKLETKSNNYRLKGPSALDSHSTRSNRMDLQVSGKQKSSSVNLPPRKIFSSTAGEPSVGTISRSKKKEGVQATVQSRASTSKRTTPLQTGNLKARGPNPPAPPPPPRRPSRTTTKPSAGASSIGGRKPKASAPQWH</sequence>
<evidence type="ECO:0007829" key="4">
    <source>
        <dbReference type="PeptideAtlas" id="A0A804N9S8"/>
    </source>
</evidence>
<feature type="compositionally biased region" description="Polar residues" evidence="1">
    <location>
        <begin position="1"/>
        <end position="16"/>
    </location>
</feature>
<evidence type="ECO:0008006" key="5">
    <source>
        <dbReference type="Google" id="ProtNLM"/>
    </source>
</evidence>
<evidence type="ECO:0000313" key="2">
    <source>
        <dbReference type="EnsemblPlants" id="Zm00001eb145500_P001"/>
    </source>
</evidence>
<dbReference type="AlphaFoldDB" id="A0A804N9S8"/>
<dbReference type="OrthoDB" id="621651at2759"/>
<keyword evidence="4" id="KW-1267">Proteomics identification</keyword>
<reference evidence="3" key="1">
    <citation type="submission" date="2015-12" db="EMBL/GenBank/DDBJ databases">
        <title>Update maize B73 reference genome by single molecule sequencing technologies.</title>
        <authorList>
            <consortium name="Maize Genome Sequencing Project"/>
            <person name="Ware D."/>
        </authorList>
    </citation>
    <scope>NUCLEOTIDE SEQUENCE [LARGE SCALE GENOMIC DNA]</scope>
    <source>
        <strain evidence="3">cv. B73</strain>
    </source>
</reference>
<dbReference type="Proteomes" id="UP000007305">
    <property type="component" value="Chromosome 3"/>
</dbReference>
<feature type="compositionally biased region" description="Polar residues" evidence="1">
    <location>
        <begin position="425"/>
        <end position="444"/>
    </location>
</feature>
<dbReference type="PANTHER" id="PTHR47286">
    <property type="entry name" value="F3I6.9 PROTEIN"/>
    <property type="match status" value="1"/>
</dbReference>
<name>A0A804N9S8_MAIZE</name>
<evidence type="ECO:0000313" key="3">
    <source>
        <dbReference type="Proteomes" id="UP000007305"/>
    </source>
</evidence>
<reference evidence="2" key="3">
    <citation type="submission" date="2021-05" db="UniProtKB">
        <authorList>
            <consortium name="EnsemblPlants"/>
        </authorList>
    </citation>
    <scope>IDENTIFICATION</scope>
    <source>
        <strain evidence="2">cv. B73</strain>
    </source>
</reference>
<gene>
    <name evidence="2" type="primary">LOC100275569</name>
</gene>
<feature type="compositionally biased region" description="Polar residues" evidence="1">
    <location>
        <begin position="402"/>
        <end position="415"/>
    </location>
</feature>
<feature type="region of interest" description="Disordered" evidence="1">
    <location>
        <begin position="253"/>
        <end position="309"/>
    </location>
</feature>
<reference evidence="2" key="2">
    <citation type="submission" date="2019-07" db="EMBL/GenBank/DDBJ databases">
        <authorList>
            <person name="Seetharam A."/>
            <person name="Woodhouse M."/>
            <person name="Cannon E."/>
        </authorList>
    </citation>
    <scope>NUCLEOTIDE SEQUENCE [LARGE SCALE GENOMIC DNA]</scope>
    <source>
        <strain evidence="2">cv. B73</strain>
    </source>
</reference>
<dbReference type="Gramene" id="Zm00001eb145500_T001">
    <property type="protein sequence ID" value="Zm00001eb145500_P001"/>
    <property type="gene ID" value="Zm00001eb145500"/>
</dbReference>
<keyword evidence="3" id="KW-1185">Reference proteome</keyword>
<feature type="compositionally biased region" description="Polar residues" evidence="1">
    <location>
        <begin position="386"/>
        <end position="395"/>
    </location>
</feature>
<proteinExistence type="evidence at protein level"/>
<dbReference type="Gramene" id="Zm00001eb145500_T002">
    <property type="protein sequence ID" value="Zm00001eb145500_P002"/>
    <property type="gene ID" value="Zm00001eb145500"/>
</dbReference>
<feature type="region of interest" description="Disordered" evidence="1">
    <location>
        <begin position="105"/>
        <end position="130"/>
    </location>
</feature>
<feature type="compositionally biased region" description="Pro residues" evidence="1">
    <location>
        <begin position="450"/>
        <end position="460"/>
    </location>
</feature>
<feature type="region of interest" description="Disordered" evidence="1">
    <location>
        <begin position="342"/>
        <end position="489"/>
    </location>
</feature>
<accession>A0A804N9S8</accession>